<dbReference type="AlphaFoldDB" id="A0AA40ATQ4"/>
<feature type="compositionally biased region" description="Polar residues" evidence="1">
    <location>
        <begin position="567"/>
        <end position="578"/>
    </location>
</feature>
<evidence type="ECO:0000313" key="2">
    <source>
        <dbReference type="EMBL" id="KAK0721845.1"/>
    </source>
</evidence>
<dbReference type="GeneID" id="85322891"/>
<dbReference type="EMBL" id="JAUIRO010000003">
    <property type="protein sequence ID" value="KAK0721845.1"/>
    <property type="molecule type" value="Genomic_DNA"/>
</dbReference>
<evidence type="ECO:0000313" key="3">
    <source>
        <dbReference type="Proteomes" id="UP001172101"/>
    </source>
</evidence>
<organism evidence="2 3">
    <name type="scientific">Lasiosphaeria miniovina</name>
    <dbReference type="NCBI Taxonomy" id="1954250"/>
    <lineage>
        <taxon>Eukaryota</taxon>
        <taxon>Fungi</taxon>
        <taxon>Dikarya</taxon>
        <taxon>Ascomycota</taxon>
        <taxon>Pezizomycotina</taxon>
        <taxon>Sordariomycetes</taxon>
        <taxon>Sordariomycetidae</taxon>
        <taxon>Sordariales</taxon>
        <taxon>Lasiosphaeriaceae</taxon>
        <taxon>Lasiosphaeria</taxon>
    </lineage>
</organism>
<name>A0AA40ATQ4_9PEZI</name>
<sequence>MSWFSGAKTILVREGPRSKITKTPSLLRAEENHCANCHDAAFPNGRLICSQCRGALFCSDRSKYSVADKNRPAGGQRAFFFPGMMPRANVVFVDRLGWGSQLVERQGEFFGMAAVSSMTTITAEYNYMTGRRLPFDLKVVKTTPDAKVLANRSLISSFVAMNDAGCVPQYPWTNGVLAVRCQTGTDVAEDVTMADYRDVMDFFTWYGHRYDPAMNGYMNTHTLPQQPAVRGVVIRCDASISDFGTPQPPVSSLMIDHLHPIRGLYGPKAGALSLASARVGVPLRLFRLPPPISTRMNSWHKISPMGSTNSRARSLMMNVSGKTPAEFGTFLAEYYNDHVGDVLVARDDGQDLGEDEVHALVRMMGGWTSVSPWTWPALTREMQSSTGQLITQHIVDSFITESIYEAYLFGERKGATPSPPPTADSPERAVSIMDQTIPALHTRVCDSFGQPIFEGYPHSSTTSVMPDPAAFIRPLLAPVPGPMPLSTIAAPFSSSSSVGLGPANPLVTAPANPFVAPNGVNVPLLRPVAKSASRRSRSVSPKKAAESPRAGNKNDDAMKGVLKQRPGDTNGSHPQSPLSNTAAACPANGAAAPPPANTNASSSSSPQKKSVTFAPHPEFASPLVFPVVSVSPPPRFSLSPDDTLNEEFAAIGSGSATSGGKALKRGCPADGFGQHSERASKRWRSPGYAPHILRDRVGECRAAFEYPPPPRRMYNCSTVEMPEDWVPDDFDMFLCNEE</sequence>
<comment type="caution">
    <text evidence="2">The sequence shown here is derived from an EMBL/GenBank/DDBJ whole genome shotgun (WGS) entry which is preliminary data.</text>
</comment>
<gene>
    <name evidence="2" type="ORF">B0T26DRAFT_673618</name>
</gene>
<reference evidence="2" key="1">
    <citation type="submission" date="2023-06" db="EMBL/GenBank/DDBJ databases">
        <title>Genome-scale phylogeny and comparative genomics of the fungal order Sordariales.</title>
        <authorList>
            <consortium name="Lawrence Berkeley National Laboratory"/>
            <person name="Hensen N."/>
            <person name="Bonometti L."/>
            <person name="Westerberg I."/>
            <person name="Brannstrom I.O."/>
            <person name="Guillou S."/>
            <person name="Cros-Aarteil S."/>
            <person name="Calhoun S."/>
            <person name="Haridas S."/>
            <person name="Kuo A."/>
            <person name="Mondo S."/>
            <person name="Pangilinan J."/>
            <person name="Riley R."/>
            <person name="LaButti K."/>
            <person name="Andreopoulos B."/>
            <person name="Lipzen A."/>
            <person name="Chen C."/>
            <person name="Yanf M."/>
            <person name="Daum C."/>
            <person name="Ng V."/>
            <person name="Clum A."/>
            <person name="Steindorff A."/>
            <person name="Ohm R."/>
            <person name="Martin F."/>
            <person name="Silar P."/>
            <person name="Natvig D."/>
            <person name="Lalanne C."/>
            <person name="Gautier V."/>
            <person name="Ament-velasquez S.L."/>
            <person name="Kruys A."/>
            <person name="Hutchinson M.I."/>
            <person name="Powell A.J."/>
            <person name="Barry K."/>
            <person name="Miller A.N."/>
            <person name="Grigoriev I.V."/>
            <person name="Debuchy R."/>
            <person name="Gladieux P."/>
            <person name="Thoren M.H."/>
            <person name="Johannesson H."/>
        </authorList>
    </citation>
    <scope>NUCLEOTIDE SEQUENCE</scope>
    <source>
        <strain evidence="2">SMH2392-1A</strain>
    </source>
</reference>
<feature type="compositionally biased region" description="Low complexity" evidence="1">
    <location>
        <begin position="579"/>
        <end position="606"/>
    </location>
</feature>
<protein>
    <submittedName>
        <fullName evidence="2">Uncharacterized protein</fullName>
    </submittedName>
</protein>
<feature type="region of interest" description="Disordered" evidence="1">
    <location>
        <begin position="528"/>
        <end position="613"/>
    </location>
</feature>
<dbReference type="Proteomes" id="UP001172101">
    <property type="component" value="Unassembled WGS sequence"/>
</dbReference>
<evidence type="ECO:0000256" key="1">
    <source>
        <dbReference type="SAM" id="MobiDB-lite"/>
    </source>
</evidence>
<keyword evidence="3" id="KW-1185">Reference proteome</keyword>
<accession>A0AA40ATQ4</accession>
<dbReference type="RefSeq" id="XP_060297769.1">
    <property type="nucleotide sequence ID" value="XM_060439621.1"/>
</dbReference>
<proteinExistence type="predicted"/>